<proteinExistence type="predicted"/>
<evidence type="ECO:0008006" key="5">
    <source>
        <dbReference type="Google" id="ProtNLM"/>
    </source>
</evidence>
<keyword evidence="2" id="KW-0812">Transmembrane</keyword>
<dbReference type="EMBL" id="CP063849">
    <property type="protein sequence ID" value="QOY87067.1"/>
    <property type="molecule type" value="Genomic_DNA"/>
</dbReference>
<keyword evidence="2" id="KW-0472">Membrane</keyword>
<evidence type="ECO:0000256" key="1">
    <source>
        <dbReference type="SAM" id="MobiDB-lite"/>
    </source>
</evidence>
<gene>
    <name evidence="3" type="ORF">IRI77_30520</name>
</gene>
<feature type="transmembrane region" description="Helical" evidence="2">
    <location>
        <begin position="120"/>
        <end position="140"/>
    </location>
</feature>
<feature type="transmembrane region" description="Helical" evidence="2">
    <location>
        <begin position="93"/>
        <end position="114"/>
    </location>
</feature>
<dbReference type="KEGG" id="pfer:IRI77_30520"/>
<evidence type="ECO:0000256" key="2">
    <source>
        <dbReference type="SAM" id="Phobius"/>
    </source>
</evidence>
<feature type="compositionally biased region" description="Low complexity" evidence="1">
    <location>
        <begin position="155"/>
        <end position="169"/>
    </location>
</feature>
<dbReference type="Proteomes" id="UP000593892">
    <property type="component" value="Chromosome"/>
</dbReference>
<evidence type="ECO:0000313" key="4">
    <source>
        <dbReference type="Proteomes" id="UP000593892"/>
    </source>
</evidence>
<feature type="region of interest" description="Disordered" evidence="1">
    <location>
        <begin position="150"/>
        <end position="169"/>
    </location>
</feature>
<accession>A0A7S7SII6</accession>
<feature type="transmembrane region" description="Helical" evidence="2">
    <location>
        <begin position="67"/>
        <end position="86"/>
    </location>
</feature>
<dbReference type="AlphaFoldDB" id="A0A7S7SII6"/>
<feature type="transmembrane region" description="Helical" evidence="2">
    <location>
        <begin position="29"/>
        <end position="55"/>
    </location>
</feature>
<evidence type="ECO:0000313" key="3">
    <source>
        <dbReference type="EMBL" id="QOY87067.1"/>
    </source>
</evidence>
<organism evidence="3 4">
    <name type="scientific">Paludibaculum fermentans</name>
    <dbReference type="NCBI Taxonomy" id="1473598"/>
    <lineage>
        <taxon>Bacteria</taxon>
        <taxon>Pseudomonadati</taxon>
        <taxon>Acidobacteriota</taxon>
        <taxon>Terriglobia</taxon>
        <taxon>Bryobacterales</taxon>
        <taxon>Bryobacteraceae</taxon>
        <taxon>Paludibaculum</taxon>
    </lineage>
</organism>
<sequence>MSTHGLLPPLPYFRRARAPNPRDAMSLRAWARILIAASFFISGLAETLSATGFVIEVSPKANWDSDAHTLALGGVVQMTAAAMLVLGRKTHWALAALIAYLTLGSIFCILPRFFTPDAAGSPIASLLSNMAVIGGLLHWLHLERAPQEKEWAGRSGISSHGKSNSSPWD</sequence>
<reference evidence="3 4" key="1">
    <citation type="submission" date="2020-10" db="EMBL/GenBank/DDBJ databases">
        <title>Complete genome sequence of Paludibaculum fermentans P105T, a facultatively anaerobic acidobacterium capable of dissimilatory Fe(III) reduction.</title>
        <authorList>
            <person name="Dedysh S.N."/>
            <person name="Beletsky A.V."/>
            <person name="Kulichevskaya I.S."/>
            <person name="Mardanov A.V."/>
            <person name="Ravin N.V."/>
        </authorList>
    </citation>
    <scope>NUCLEOTIDE SEQUENCE [LARGE SCALE GENOMIC DNA]</scope>
    <source>
        <strain evidence="3 4">P105</strain>
    </source>
</reference>
<dbReference type="RefSeq" id="WP_194448736.1">
    <property type="nucleotide sequence ID" value="NZ_CP063849.1"/>
</dbReference>
<keyword evidence="4" id="KW-1185">Reference proteome</keyword>
<protein>
    <recommendedName>
        <fullName evidence="5">DoxX family protein</fullName>
    </recommendedName>
</protein>
<name>A0A7S7SII6_PALFE</name>
<keyword evidence="2" id="KW-1133">Transmembrane helix</keyword>